<proteinExistence type="predicted"/>
<comment type="caution">
    <text evidence="1">The sequence shown here is derived from an EMBL/GenBank/DDBJ whole genome shotgun (WGS) entry which is preliminary data.</text>
</comment>
<evidence type="ECO:0000313" key="2">
    <source>
        <dbReference type="Proteomes" id="UP000324897"/>
    </source>
</evidence>
<dbReference type="EMBL" id="RWGY01000004">
    <property type="protein sequence ID" value="TVU46256.1"/>
    <property type="molecule type" value="Genomic_DNA"/>
</dbReference>
<name>A0A5J9WE77_9POAL</name>
<reference evidence="1 2" key="1">
    <citation type="journal article" date="2019" name="Sci. Rep.">
        <title>A high-quality genome of Eragrostis curvula grass provides insights into Poaceae evolution and supports new strategies to enhance forage quality.</title>
        <authorList>
            <person name="Carballo J."/>
            <person name="Santos B.A.C.M."/>
            <person name="Zappacosta D."/>
            <person name="Garbus I."/>
            <person name="Selva J.P."/>
            <person name="Gallo C.A."/>
            <person name="Diaz A."/>
            <person name="Albertini E."/>
            <person name="Caccamo M."/>
            <person name="Echenique V."/>
        </authorList>
    </citation>
    <scope>NUCLEOTIDE SEQUENCE [LARGE SCALE GENOMIC DNA]</scope>
    <source>
        <strain evidence="2">cv. Victoria</strain>
        <tissue evidence="1">Leaf</tissue>
    </source>
</reference>
<evidence type="ECO:0000313" key="1">
    <source>
        <dbReference type="EMBL" id="TVU46256.1"/>
    </source>
</evidence>
<accession>A0A5J9WE77</accession>
<gene>
    <name evidence="1" type="ORF">EJB05_05781</name>
</gene>
<organism evidence="1 2">
    <name type="scientific">Eragrostis curvula</name>
    <name type="common">weeping love grass</name>
    <dbReference type="NCBI Taxonomy" id="38414"/>
    <lineage>
        <taxon>Eukaryota</taxon>
        <taxon>Viridiplantae</taxon>
        <taxon>Streptophyta</taxon>
        <taxon>Embryophyta</taxon>
        <taxon>Tracheophyta</taxon>
        <taxon>Spermatophyta</taxon>
        <taxon>Magnoliopsida</taxon>
        <taxon>Liliopsida</taxon>
        <taxon>Poales</taxon>
        <taxon>Poaceae</taxon>
        <taxon>PACMAD clade</taxon>
        <taxon>Chloridoideae</taxon>
        <taxon>Eragrostideae</taxon>
        <taxon>Eragrostidinae</taxon>
        <taxon>Eragrostis</taxon>
    </lineage>
</organism>
<dbReference type="Proteomes" id="UP000324897">
    <property type="component" value="Chromosome 5"/>
</dbReference>
<dbReference type="AlphaFoldDB" id="A0A5J9WE77"/>
<dbReference type="Gramene" id="TVU46256">
    <property type="protein sequence ID" value="TVU46256"/>
    <property type="gene ID" value="EJB05_05781"/>
</dbReference>
<sequence>MQWLLRSALKMLEPVGVRVVFLCGEQRPVAVLEAQPICSLSDNLIAVPYQGEVLGRFNVCKSLIAWRMLLLFHLHRPAPSINQGLLELWDVGHVVAGNFIGLDAH</sequence>
<protein>
    <submittedName>
        <fullName evidence="1">Uncharacterized protein</fullName>
    </submittedName>
</protein>
<feature type="non-terminal residue" evidence="1">
    <location>
        <position position="1"/>
    </location>
</feature>
<keyword evidence="2" id="KW-1185">Reference proteome</keyword>